<dbReference type="OrthoDB" id="414133at2759"/>
<dbReference type="Proteomes" id="UP000800038">
    <property type="component" value="Unassembled WGS sequence"/>
</dbReference>
<feature type="region of interest" description="Disordered" evidence="6">
    <location>
        <begin position="1"/>
        <end position="59"/>
    </location>
</feature>
<dbReference type="GO" id="GO:0044027">
    <property type="term" value="P:negative regulation of gene expression via chromosomal CpG island methylation"/>
    <property type="evidence" value="ECO:0007669"/>
    <property type="project" value="TreeGrafter"/>
</dbReference>
<keyword evidence="4 5" id="KW-0949">S-adenosyl-L-methionine</keyword>
<dbReference type="GO" id="GO:0032259">
    <property type="term" value="P:methylation"/>
    <property type="evidence" value="ECO:0007669"/>
    <property type="project" value="UniProtKB-KW"/>
</dbReference>
<dbReference type="InterPro" id="IPR050390">
    <property type="entry name" value="C5-Methyltransferase"/>
</dbReference>
<protein>
    <recommendedName>
        <fullName evidence="1">DNA (cytosine-5-)-methyltransferase</fullName>
        <ecNumber evidence="1">2.1.1.37</ecNumber>
    </recommendedName>
</protein>
<comment type="similarity">
    <text evidence="5">Belongs to the class I-like SAM-binding methyltransferase superfamily. C5-methyltransferase family.</text>
</comment>
<gene>
    <name evidence="7" type="ORF">EJ02DRAFT_433468</name>
</gene>
<dbReference type="PANTHER" id="PTHR10629:SF52">
    <property type="entry name" value="DNA (CYTOSINE-5)-METHYLTRANSFERASE 1"/>
    <property type="match status" value="1"/>
</dbReference>
<accession>A0A6A5SV43</accession>
<dbReference type="InterPro" id="IPR029063">
    <property type="entry name" value="SAM-dependent_MTases_sf"/>
</dbReference>
<dbReference type="PANTHER" id="PTHR10629">
    <property type="entry name" value="CYTOSINE-SPECIFIC METHYLTRANSFERASE"/>
    <property type="match status" value="1"/>
</dbReference>
<dbReference type="Pfam" id="PF00145">
    <property type="entry name" value="DNA_methylase"/>
    <property type="match status" value="2"/>
</dbReference>
<evidence type="ECO:0000256" key="2">
    <source>
        <dbReference type="ARBA" id="ARBA00022603"/>
    </source>
</evidence>
<proteinExistence type="inferred from homology"/>
<sequence length="770" mass="86312">MSSRRRIDDDDDIDDASQDDDDVFEVPLIDLTDSEDAAAPGPVDIRNRSTNFANREQARNQAVAASRAKKNERSSAEEEKQFCRRPDGSIIKVGHTVELKQSGSRGNGLQSGDFIKVVNIIRDSTTAEIRLRGHRYMREKYLLGQGSDGSHASVNELMMHFEVHEDDNRPAQVQGLVDISPTEIKDRRDITHTQKPYPMLSFREQPARRYSHLRSKDEIKREIFHRGLLVCRWSRTSIISPNGSAYGGILRLLSRKQTMTPLHLRGSQPQTPQPISKPILHADALRGARLGKRPMRTPSLEELHTPPLKRAATHPFKKKQYTFFDMFCGAGGASRGADNAGLQVLGGLDFDQDAMIAWENNNTGGLPFCTDAFVFLENGSHKIVGRVDILSISNPCQPFSPAHTITGKNDELNINALGAIPLALLRFKPRLLIIENTSGLCTHAKNKQHFNRLLRSIMLAGPGYNIIYKVVNMADYGVPQVRKRLILIAAKRGTPLPPIPKPTHGPPGSSLKPYVSIGDALEVIERLGDRAYKDKYHRPNDAKSLDSQPYDAYSKFVDCIMTSGVTTCHPSGKRMFTPRELALLQSLPIYHRLTGSPTNAVKQVGNMFPPLMAELVYQSCAQTLEAFDHGLIHAEEELDDLDITLIEKGVNIPKLLPTPSSLVDLTSSSGQTQSPYRYLTRPGLSDAIYSAYTSAWARRKISERLAPQGRKKRATRIPWSDEYSGFENPSPLLRERKQPVRKNRLEEKFWERHHGKFIDLIGYEDDDDVV</sequence>
<feature type="compositionally biased region" description="Basic and acidic residues" evidence="6">
    <location>
        <begin position="69"/>
        <end position="83"/>
    </location>
</feature>
<feature type="region of interest" description="Disordered" evidence="6">
    <location>
        <begin position="64"/>
        <end position="83"/>
    </location>
</feature>
<keyword evidence="3 5" id="KW-0808">Transferase</keyword>
<feature type="active site" evidence="5">
    <location>
        <position position="396"/>
    </location>
</feature>
<dbReference type="AlphaFoldDB" id="A0A6A5SV43"/>
<dbReference type="EC" id="2.1.1.37" evidence="1"/>
<evidence type="ECO:0000256" key="5">
    <source>
        <dbReference type="PROSITE-ProRule" id="PRU01016"/>
    </source>
</evidence>
<reference evidence="7" key="1">
    <citation type="journal article" date="2020" name="Stud. Mycol.">
        <title>101 Dothideomycetes genomes: a test case for predicting lifestyles and emergence of pathogens.</title>
        <authorList>
            <person name="Haridas S."/>
            <person name="Albert R."/>
            <person name="Binder M."/>
            <person name="Bloem J."/>
            <person name="Labutti K."/>
            <person name="Salamov A."/>
            <person name="Andreopoulos B."/>
            <person name="Baker S."/>
            <person name="Barry K."/>
            <person name="Bills G."/>
            <person name="Bluhm B."/>
            <person name="Cannon C."/>
            <person name="Castanera R."/>
            <person name="Culley D."/>
            <person name="Daum C."/>
            <person name="Ezra D."/>
            <person name="Gonzalez J."/>
            <person name="Henrissat B."/>
            <person name="Kuo A."/>
            <person name="Liang C."/>
            <person name="Lipzen A."/>
            <person name="Lutzoni F."/>
            <person name="Magnuson J."/>
            <person name="Mondo S."/>
            <person name="Nolan M."/>
            <person name="Ohm R."/>
            <person name="Pangilinan J."/>
            <person name="Park H.-J."/>
            <person name="Ramirez L."/>
            <person name="Alfaro M."/>
            <person name="Sun H."/>
            <person name="Tritt A."/>
            <person name="Yoshinaga Y."/>
            <person name="Zwiers L.-H."/>
            <person name="Turgeon B."/>
            <person name="Goodwin S."/>
            <person name="Spatafora J."/>
            <person name="Crous P."/>
            <person name="Grigoriev I."/>
        </authorList>
    </citation>
    <scope>NUCLEOTIDE SEQUENCE</scope>
    <source>
        <strain evidence="7">CBS 161.51</strain>
    </source>
</reference>
<evidence type="ECO:0000313" key="7">
    <source>
        <dbReference type="EMBL" id="KAF1943159.1"/>
    </source>
</evidence>
<dbReference type="GO" id="GO:0005634">
    <property type="term" value="C:nucleus"/>
    <property type="evidence" value="ECO:0007669"/>
    <property type="project" value="TreeGrafter"/>
</dbReference>
<feature type="compositionally biased region" description="Acidic residues" evidence="6">
    <location>
        <begin position="9"/>
        <end position="24"/>
    </location>
</feature>
<evidence type="ECO:0000256" key="6">
    <source>
        <dbReference type="SAM" id="MobiDB-lite"/>
    </source>
</evidence>
<dbReference type="GO" id="GO:0003677">
    <property type="term" value="F:DNA binding"/>
    <property type="evidence" value="ECO:0007669"/>
    <property type="project" value="TreeGrafter"/>
</dbReference>
<evidence type="ECO:0000256" key="4">
    <source>
        <dbReference type="ARBA" id="ARBA00022691"/>
    </source>
</evidence>
<keyword evidence="8" id="KW-1185">Reference proteome</keyword>
<dbReference type="PRINTS" id="PR00105">
    <property type="entry name" value="C5METTRFRASE"/>
</dbReference>
<dbReference type="InterPro" id="IPR001525">
    <property type="entry name" value="C5_MeTfrase"/>
</dbReference>
<dbReference type="Gene3D" id="3.90.120.10">
    <property type="entry name" value="DNA Methylase, subunit A, domain 2"/>
    <property type="match status" value="1"/>
</dbReference>
<dbReference type="GO" id="GO:0003886">
    <property type="term" value="F:DNA (cytosine-5-)-methyltransferase activity"/>
    <property type="evidence" value="ECO:0007669"/>
    <property type="project" value="UniProtKB-EC"/>
</dbReference>
<evidence type="ECO:0000256" key="1">
    <source>
        <dbReference type="ARBA" id="ARBA00011975"/>
    </source>
</evidence>
<evidence type="ECO:0000313" key="8">
    <source>
        <dbReference type="Proteomes" id="UP000800038"/>
    </source>
</evidence>
<dbReference type="Gene3D" id="3.40.50.150">
    <property type="entry name" value="Vaccinia Virus protein VP39"/>
    <property type="match status" value="1"/>
</dbReference>
<name>A0A6A5SV43_9PLEO</name>
<dbReference type="PROSITE" id="PS51679">
    <property type="entry name" value="SAM_MT_C5"/>
    <property type="match status" value="1"/>
</dbReference>
<keyword evidence="2 5" id="KW-0489">Methyltransferase</keyword>
<evidence type="ECO:0000256" key="3">
    <source>
        <dbReference type="ARBA" id="ARBA00022679"/>
    </source>
</evidence>
<dbReference type="EMBL" id="ML976028">
    <property type="protein sequence ID" value="KAF1943159.1"/>
    <property type="molecule type" value="Genomic_DNA"/>
</dbReference>
<dbReference type="SUPFAM" id="SSF53335">
    <property type="entry name" value="S-adenosyl-L-methionine-dependent methyltransferases"/>
    <property type="match status" value="1"/>
</dbReference>
<organism evidence="7 8">
    <name type="scientific">Clathrospora elynae</name>
    <dbReference type="NCBI Taxonomy" id="706981"/>
    <lineage>
        <taxon>Eukaryota</taxon>
        <taxon>Fungi</taxon>
        <taxon>Dikarya</taxon>
        <taxon>Ascomycota</taxon>
        <taxon>Pezizomycotina</taxon>
        <taxon>Dothideomycetes</taxon>
        <taxon>Pleosporomycetidae</taxon>
        <taxon>Pleosporales</taxon>
        <taxon>Diademaceae</taxon>
        <taxon>Clathrospora</taxon>
    </lineage>
</organism>